<dbReference type="Gene3D" id="1.20.870.10">
    <property type="entry name" value="Son of sevenless (SoS) protein Chain: S domain 1"/>
    <property type="match status" value="1"/>
</dbReference>
<feature type="compositionally biased region" description="Polar residues" evidence="4">
    <location>
        <begin position="847"/>
        <end position="866"/>
    </location>
</feature>
<feature type="region of interest" description="Disordered" evidence="4">
    <location>
        <begin position="271"/>
        <end position="295"/>
    </location>
</feature>
<keyword evidence="2" id="KW-0677">Repeat</keyword>
<dbReference type="GO" id="GO:0005085">
    <property type="term" value="F:guanyl-nucleotide exchange factor activity"/>
    <property type="evidence" value="ECO:0007669"/>
    <property type="project" value="UniProtKB-KW"/>
</dbReference>
<feature type="compositionally biased region" description="Basic and acidic residues" evidence="4">
    <location>
        <begin position="271"/>
        <end position="280"/>
    </location>
</feature>
<dbReference type="Gene3D" id="1.10.510.10">
    <property type="entry name" value="Transferase(Phosphotransferase) domain 1"/>
    <property type="match status" value="2"/>
</dbReference>
<gene>
    <name evidence="7" type="primary">KNDC1</name>
    <name evidence="7" type="ORF">RLOC_00004558</name>
</gene>
<dbReference type="InterPro" id="IPR000651">
    <property type="entry name" value="Ras-like_Gua-exchang_fac_N"/>
</dbReference>
<organism evidence="7 8">
    <name type="scientific">Lonchura striata</name>
    <name type="common">white-rumped munia</name>
    <dbReference type="NCBI Taxonomy" id="40157"/>
    <lineage>
        <taxon>Eukaryota</taxon>
        <taxon>Metazoa</taxon>
        <taxon>Chordata</taxon>
        <taxon>Craniata</taxon>
        <taxon>Vertebrata</taxon>
        <taxon>Euteleostomi</taxon>
        <taxon>Archelosauria</taxon>
        <taxon>Archosauria</taxon>
        <taxon>Dinosauria</taxon>
        <taxon>Saurischia</taxon>
        <taxon>Theropoda</taxon>
        <taxon>Coelurosauria</taxon>
        <taxon>Aves</taxon>
        <taxon>Neognathae</taxon>
        <taxon>Neoaves</taxon>
        <taxon>Telluraves</taxon>
        <taxon>Australaves</taxon>
        <taxon>Passeriformes</taxon>
        <taxon>Passeroidea</taxon>
        <taxon>Estrildidae</taxon>
        <taxon>Estrildinae</taxon>
        <taxon>Lonchura</taxon>
    </lineage>
</organism>
<evidence type="ECO:0000313" key="7">
    <source>
        <dbReference type="EMBL" id="OWK62282.1"/>
    </source>
</evidence>
<dbReference type="SUPFAM" id="SSF48366">
    <property type="entry name" value="Ras GEF"/>
    <property type="match status" value="1"/>
</dbReference>
<dbReference type="PROSITE" id="PS50212">
    <property type="entry name" value="RASGEF_NTER"/>
    <property type="match status" value="1"/>
</dbReference>
<accession>A0A218V9L9</accession>
<name>A0A218V9L9_9PASE</name>
<dbReference type="FunFam" id="1.20.870.10:FF:000014">
    <property type="entry name" value="Kinase non-catalytic C-lobe domain-containing 1"/>
    <property type="match status" value="1"/>
</dbReference>
<dbReference type="GO" id="GO:0030425">
    <property type="term" value="C:dendrite"/>
    <property type="evidence" value="ECO:0007669"/>
    <property type="project" value="TreeGrafter"/>
</dbReference>
<evidence type="ECO:0000256" key="4">
    <source>
        <dbReference type="SAM" id="MobiDB-lite"/>
    </source>
</evidence>
<keyword evidence="8" id="KW-1185">Reference proteome</keyword>
<proteinExistence type="predicted"/>
<evidence type="ECO:0000313" key="8">
    <source>
        <dbReference type="Proteomes" id="UP000197619"/>
    </source>
</evidence>
<sequence>METLGAAEDVFYEEEEEEEEVNCYDFEPLPTLLEDESIAHSAIFQTLCITPDTLAFNTNGNVCFMEQLSDDPEGAFVPPEFDLTDSGHIHLHVTSHEDESLPRKERIGNLFNVFFLNFMQAHIYSLGATLKAAIEYIVEPETESEFGQDLHTLLEQMQEDNPENRPDIESILSLCEEKMKIASSSNICRNLSAVGRRVLSIESFGASQDVCDNMWKGRMCQRNSGSKLYSNEKNNIAGDSSAMEEVTTACHNNSSVVTMVTGRESGLKEMQIDPDNEKTQHSQLETQTEKSKEEDKHAVYTDSFASVALDIKSCVIDLERDCLFKKGSLRKMKTFPKLPLELADTNNFFTSVINSGPLDRKNHFITQESLPPDNNNEVAFSKGNLNSFAVSSPPEIESKNHQSDDHHLEAPCVCTQVSGLNLEEHMSLINGKKIGFSSSDHKEDSSGATSEGLKPADMLKGPNQSIARAKMPDNYMVLEVCSETFQGSNENYVPHFNTMDSVLTTKPSGNRHGSNLIGPPELSNGVMSANNNEDNLCGGRGSEIKSNEQWISLKLLLSWYGRPLKDYELWALCHECLCTLQTCIDYPVVLCLDSVLIDCHGRILFAAPKAEESCDVFYLAPEIEEEDVDTEKVIGDVFVYGVAAVLWMAAKYSVPLSHKVVLPRKFKKLLLDMARKNPEERPSLTAAIKAVEEEVLSQDHIAFKFKNEKYEMDTSESSLGFVPFTSESKLVAVKGPVPCQISLNCEKATLPVAFTSPATHFKPIILQQDANITKEVQTPVSAQCKKETRKEKHMDHNKSVYIGDSKNCGIEDTGVVETVPETPECDLQVPSHSFQMSSEEQNSGNMFASTVTLPSPSDSSQALQEKSISSEDPSSSLACPTSPNFLHINNIILKQDSEKRVLTFVPVHLAVSEQIPHKPLHSRIAYDCYHSLPVLLSSTIASYKMSMQAENDASLYNVQSHETTNTENQSDKSSPIIQTDCQETECATSIDSFFTEQEHTPCTSVSKDSYNFFSDEVLPHQNTTSDTLLQEVIHLIQEEFAFDGYLENGAEVFDMGNFILNLKGIKFGMFSDRICEKFCDLYWDEKLLENLYQVVNGGRSSHLCITETDEAKCDNTFQDVKKPESFLASSDQTEGKEEADFDVKAEPVIKTSLVEMDLDESPLDNIKNELTLQSTIPIAKEQQYLQSNSCGPGFAEKNASSEEQAMIKTARNSYLASPNLPDFCGCSPGWSSAFYGAECFDSEVHSYLKNLGKQKSSELQNIDAKKVELEQLLMMETKNYRKTIKFYQKLLQKERRRKGPETKSMLPKLRGQLQEMKSKVQFLELVKKYVQAIIHNGKADTVDMAPMDESSLLLYYNTEKQQCHNQNGVRVLQAGTPLGLMAYLYSRNAFLEGYVQQFLYTFRYFCTQEEFLQFLLDRISSTLSSASLDPSTSLTKICNRSFYILQAWIEDCYSVDFATNTDLLGTLKEFISSKVASLNGYGERLLSLLEDASARKSGSAHLCSGVHKCEEESEEGRKTLHSLCKKLSEDVSRKNFYWKLSKGMGPVAQYQRQRLHTGSAVLPKPCCSSVTEDSSVSLARADEVGPVLLMECSAQQLCWQLTLLQQAWKILPAKVAEIMEELKAVEVSHNKFLMQNYIFQVFLKSDSLCLMEGDRFKTLPTIPSAHVLAMHVQQLETGGFTMTNGAHKWTKLRNIAKVVSQVHAFQENPYTYAPDFKLQSYLRQRITRFKDADISALAADNCANFHQIPAEKHSRKIQDTLRRMKATFQ</sequence>
<feature type="region of interest" description="Disordered" evidence="4">
    <location>
        <begin position="847"/>
        <end position="876"/>
    </location>
</feature>
<feature type="domain" description="KIND" evidence="6">
    <location>
        <begin position="551"/>
        <end position="719"/>
    </location>
</feature>
<feature type="domain" description="KIND" evidence="6">
    <location>
        <begin position="1"/>
        <end position="217"/>
    </location>
</feature>
<keyword evidence="1 3" id="KW-0344">Guanine-nucleotide releasing factor</keyword>
<dbReference type="Pfam" id="PF00618">
    <property type="entry name" value="RasGEF_N"/>
    <property type="match status" value="1"/>
</dbReference>
<dbReference type="Gene3D" id="1.10.840.10">
    <property type="entry name" value="Ras guanine-nucleotide exchange factors catalytic domain"/>
    <property type="match status" value="1"/>
</dbReference>
<dbReference type="SUPFAM" id="SSF56112">
    <property type="entry name" value="Protein kinase-like (PK-like)"/>
    <property type="match status" value="1"/>
</dbReference>
<dbReference type="InterPro" id="IPR011019">
    <property type="entry name" value="KIND_dom"/>
</dbReference>
<dbReference type="InterPro" id="IPR036964">
    <property type="entry name" value="RASGEF_cat_dom_sf"/>
</dbReference>
<dbReference type="EMBL" id="MUZQ01000028">
    <property type="protein sequence ID" value="OWK62282.1"/>
    <property type="molecule type" value="Genomic_DNA"/>
</dbReference>
<dbReference type="GO" id="GO:0032045">
    <property type="term" value="C:guanyl-nucleotide exchange factor complex"/>
    <property type="evidence" value="ECO:0007669"/>
    <property type="project" value="TreeGrafter"/>
</dbReference>
<dbReference type="CDD" id="cd06224">
    <property type="entry name" value="REM"/>
    <property type="match status" value="1"/>
</dbReference>
<dbReference type="GO" id="GO:0007264">
    <property type="term" value="P:small GTPase-mediated signal transduction"/>
    <property type="evidence" value="ECO:0007669"/>
    <property type="project" value="InterPro"/>
</dbReference>
<dbReference type="GO" id="GO:0043025">
    <property type="term" value="C:neuronal cell body"/>
    <property type="evidence" value="ECO:0007669"/>
    <property type="project" value="TreeGrafter"/>
</dbReference>
<evidence type="ECO:0000256" key="2">
    <source>
        <dbReference type="ARBA" id="ARBA00022737"/>
    </source>
</evidence>
<evidence type="ECO:0000256" key="3">
    <source>
        <dbReference type="PROSITE-ProRule" id="PRU00135"/>
    </source>
</evidence>
<evidence type="ECO:0000259" key="5">
    <source>
        <dbReference type="PROSITE" id="PS50212"/>
    </source>
</evidence>
<dbReference type="SMART" id="SM00229">
    <property type="entry name" value="RasGEFN"/>
    <property type="match status" value="1"/>
</dbReference>
<dbReference type="SMART" id="SM00750">
    <property type="entry name" value="KIND"/>
    <property type="match status" value="2"/>
</dbReference>
<protein>
    <submittedName>
        <fullName evidence="7">Protein very KIND</fullName>
    </submittedName>
</protein>
<dbReference type="PANTHER" id="PTHR21560">
    <property type="entry name" value="VERY KIND PROTEIN"/>
    <property type="match status" value="1"/>
</dbReference>
<comment type="caution">
    <text evidence="7">The sequence shown here is derived from an EMBL/GenBank/DDBJ whole genome shotgun (WGS) entry which is preliminary data.</text>
</comment>
<dbReference type="STRING" id="299123.ENSLSDP00000013372"/>
<dbReference type="PANTHER" id="PTHR21560:SF0">
    <property type="entry name" value="KINASE NON-CATALYTIC C-LOBE DOMAIN-CONTAINING PROTEIN 1"/>
    <property type="match status" value="1"/>
</dbReference>
<dbReference type="InterPro" id="IPR023578">
    <property type="entry name" value="Ras_GEF_dom_sf"/>
</dbReference>
<evidence type="ECO:0000256" key="1">
    <source>
        <dbReference type="ARBA" id="ARBA00022658"/>
    </source>
</evidence>
<dbReference type="InterPro" id="IPR029899">
    <property type="entry name" value="KNDC1"/>
</dbReference>
<dbReference type="InterPro" id="IPR011009">
    <property type="entry name" value="Kinase-like_dom_sf"/>
</dbReference>
<dbReference type="PROSITE" id="PS51377">
    <property type="entry name" value="KIND"/>
    <property type="match status" value="2"/>
</dbReference>
<feature type="domain" description="N-terminal Ras-GEF" evidence="5">
    <location>
        <begin position="1368"/>
        <end position="1493"/>
    </location>
</feature>
<dbReference type="GO" id="GO:0048814">
    <property type="term" value="P:regulation of dendrite morphogenesis"/>
    <property type="evidence" value="ECO:0007669"/>
    <property type="project" value="TreeGrafter"/>
</dbReference>
<feature type="region of interest" description="Disordered" evidence="4">
    <location>
        <begin position="436"/>
        <end position="459"/>
    </location>
</feature>
<dbReference type="Proteomes" id="UP000197619">
    <property type="component" value="Unassembled WGS sequence"/>
</dbReference>
<evidence type="ECO:0000259" key="6">
    <source>
        <dbReference type="PROSITE" id="PS51377"/>
    </source>
</evidence>
<reference evidence="7 8" key="1">
    <citation type="submission" date="2017-05" db="EMBL/GenBank/DDBJ databases">
        <title>Genome of assembly of the Bengalese finch, Lonchura striata domestica.</title>
        <authorList>
            <person name="Colquitt B.M."/>
            <person name="Brainard M.S."/>
        </authorList>
    </citation>
    <scope>NUCLEOTIDE SEQUENCE [LARGE SCALE GENOMIC DNA]</scope>
    <source>
        <strain evidence="7">White83orange57</strain>
    </source>
</reference>